<dbReference type="RefSeq" id="WP_013120717.1">
    <property type="nucleotide sequence ID" value="NC_014152.1"/>
</dbReference>
<dbReference type="Pfam" id="PF13487">
    <property type="entry name" value="HD_5"/>
    <property type="match status" value="1"/>
</dbReference>
<dbReference type="Pfam" id="PF13581">
    <property type="entry name" value="HATPase_c_2"/>
    <property type="match status" value="1"/>
</dbReference>
<dbReference type="InterPro" id="IPR003594">
    <property type="entry name" value="HATPase_dom"/>
</dbReference>
<accession>D5X7Y5</accession>
<dbReference type="Gene3D" id="1.10.3210.10">
    <property type="entry name" value="Hypothetical protein af1432"/>
    <property type="match status" value="1"/>
</dbReference>
<dbReference type="InterPro" id="IPR052020">
    <property type="entry name" value="Cyclic_di-GMP/3'3'-cGAMP_PDE"/>
</dbReference>
<keyword evidence="1" id="KW-0812">Transmembrane</keyword>
<gene>
    <name evidence="4" type="ordered locus">TherJR_1856</name>
</gene>
<dbReference type="eggNOG" id="COG3437">
    <property type="taxonomic scope" value="Bacteria"/>
</dbReference>
<dbReference type="KEGG" id="tjr:TherJR_1856"/>
<evidence type="ECO:0000259" key="3">
    <source>
        <dbReference type="PROSITE" id="PS51832"/>
    </source>
</evidence>
<feature type="transmembrane region" description="Helical" evidence="1">
    <location>
        <begin position="196"/>
        <end position="213"/>
    </location>
</feature>
<feature type="transmembrane region" description="Helical" evidence="1">
    <location>
        <begin position="166"/>
        <end position="190"/>
    </location>
</feature>
<feature type="transmembrane region" description="Helical" evidence="1">
    <location>
        <begin position="134"/>
        <end position="154"/>
    </location>
</feature>
<dbReference type="InterPro" id="IPR006674">
    <property type="entry name" value="HD_domain"/>
</dbReference>
<dbReference type="AlphaFoldDB" id="D5X7Y5"/>
<dbReference type="CDD" id="cd00077">
    <property type="entry name" value="HDc"/>
    <property type="match status" value="1"/>
</dbReference>
<reference evidence="4 5" key="1">
    <citation type="submission" date="2010-05" db="EMBL/GenBank/DDBJ databases">
        <title>Complete sequence of Thermincola sp. JR.</title>
        <authorList>
            <consortium name="US DOE Joint Genome Institute"/>
            <person name="Lucas S."/>
            <person name="Copeland A."/>
            <person name="Lapidus A."/>
            <person name="Cheng J.-F."/>
            <person name="Bruce D."/>
            <person name="Goodwin L."/>
            <person name="Pitluck S."/>
            <person name="Chertkov O."/>
            <person name="Detter J.C."/>
            <person name="Han C."/>
            <person name="Tapia R."/>
            <person name="Land M."/>
            <person name="Hauser L."/>
            <person name="Kyrpides N."/>
            <person name="Mikhailova N."/>
            <person name="Hazen T.C."/>
            <person name="Woyke T."/>
        </authorList>
    </citation>
    <scope>NUCLEOTIDE SEQUENCE [LARGE SCALE GENOMIC DNA]</scope>
    <source>
        <strain evidence="4 5">JR</strain>
    </source>
</reference>
<dbReference type="SMART" id="SM00471">
    <property type="entry name" value="HDc"/>
    <property type="match status" value="1"/>
</dbReference>
<feature type="transmembrane region" description="Helical" evidence="1">
    <location>
        <begin position="66"/>
        <end position="89"/>
    </location>
</feature>
<organism evidence="4 5">
    <name type="scientific">Thermincola potens (strain JR)</name>
    <dbReference type="NCBI Taxonomy" id="635013"/>
    <lineage>
        <taxon>Bacteria</taxon>
        <taxon>Bacillati</taxon>
        <taxon>Bacillota</taxon>
        <taxon>Clostridia</taxon>
        <taxon>Eubacteriales</taxon>
        <taxon>Thermincolaceae</taxon>
        <taxon>Thermincola</taxon>
    </lineage>
</organism>
<keyword evidence="4" id="KW-0378">Hydrolase</keyword>
<sequence length="709" mass="79748">MIIGNIRLWAFNAIVFAVSVYLLNHYVPTDLGSWVVILFFAAAVLLFSLLKTYLSMAGALSLESAVIIIYVLSYGFSGVWVVAIAMLGFTLFTKQSLQDSILIIGGQALVVWVAGFLFVVAGGEFGALDMRTDYLPVLSFVAGYLILVSAFKAIYRTIVADKPVEVLITVPDDSLTLTVAVLTGIVGTIVLQSSGLPGIIMILVLLAAVWKIFKDYHYSEQKYLKTVETFLNVSENKIPHLRGHSERVVKFCQILLKHLRVTREERITIEYAALLHDIGKLGMPEKLLKLRNYLTSEEMQQLQAHAEIGRNLIQQIHGLSNVAESIYCHHEKYNGTGYPRQLAGQDIPFGARVIAIADRFDNFMFRDGLKLEQACTELKNIAGTELDPELVETFLQALMSDKKVITLENDRLTERLESGAKDVIEQLRYYLDKSWVLESLQMNYVALYEDGQIKNLGREEVPDSIKNYLLEYLKEGIDRYGKEFIIDSASAKIFETYFIPVSERSCLITVFDMTEILKTEKARDEREINIYRDVIMAVTQGKLLLVAKEEIQTYHDEDKVHYEMELAEPQDVARARALIRETLQKVPLPNRRKTQMVLCVSEAATNVIKHVGKGKVFVYLLDHAIRVIIQDNGPGIDISQLPQVTLRKGYSTKISLGYGFTIMLDYLDRLIMSTTGGTTLVLEMVYGTEQSDSSTSRVLEEKVVPGNAS</sequence>
<feature type="transmembrane region" description="Helical" evidence="1">
    <location>
        <begin position="6"/>
        <end position="24"/>
    </location>
</feature>
<dbReference type="PANTHER" id="PTHR45228:SF4">
    <property type="entry name" value="LIPOPROTEIN"/>
    <property type="match status" value="1"/>
</dbReference>
<dbReference type="STRING" id="635013.TherJR_1856"/>
<dbReference type="EMBL" id="CP002028">
    <property type="protein sequence ID" value="ADG82705.1"/>
    <property type="molecule type" value="Genomic_DNA"/>
</dbReference>
<protein>
    <submittedName>
        <fullName evidence="4">Metal dependent phosphohydrolase</fullName>
    </submittedName>
</protein>
<dbReference type="PROSITE" id="PS51832">
    <property type="entry name" value="HD_GYP"/>
    <property type="match status" value="1"/>
</dbReference>
<dbReference type="OrthoDB" id="2595312at2"/>
<keyword evidence="1" id="KW-0472">Membrane</keyword>
<evidence type="ECO:0000256" key="1">
    <source>
        <dbReference type="SAM" id="Phobius"/>
    </source>
</evidence>
<dbReference type="InterPro" id="IPR003607">
    <property type="entry name" value="HD/PDEase_dom"/>
</dbReference>
<dbReference type="SUPFAM" id="SSF55874">
    <property type="entry name" value="ATPase domain of HSP90 chaperone/DNA topoisomerase II/histidine kinase"/>
    <property type="match status" value="1"/>
</dbReference>
<keyword evidence="5" id="KW-1185">Reference proteome</keyword>
<name>D5X7Y5_THEPJ</name>
<dbReference type="eggNOG" id="COG5373">
    <property type="taxonomic scope" value="Bacteria"/>
</dbReference>
<dbReference type="eggNOG" id="COG2172">
    <property type="taxonomic scope" value="Bacteria"/>
</dbReference>
<evidence type="ECO:0000313" key="5">
    <source>
        <dbReference type="Proteomes" id="UP000002377"/>
    </source>
</evidence>
<dbReference type="Gene3D" id="3.30.565.10">
    <property type="entry name" value="Histidine kinase-like ATPase, C-terminal domain"/>
    <property type="match status" value="1"/>
</dbReference>
<dbReference type="Proteomes" id="UP000002377">
    <property type="component" value="Chromosome"/>
</dbReference>
<feature type="transmembrane region" description="Helical" evidence="1">
    <location>
        <begin position="31"/>
        <end position="54"/>
    </location>
</feature>
<dbReference type="GO" id="GO:0016787">
    <property type="term" value="F:hydrolase activity"/>
    <property type="evidence" value="ECO:0007669"/>
    <property type="project" value="UniProtKB-KW"/>
</dbReference>
<dbReference type="PANTHER" id="PTHR45228">
    <property type="entry name" value="CYCLIC DI-GMP PHOSPHODIESTERASE TM_0186-RELATED"/>
    <property type="match status" value="1"/>
</dbReference>
<dbReference type="HOGENOM" id="CLU_389283_0_0_9"/>
<keyword evidence="1" id="KW-1133">Transmembrane helix</keyword>
<proteinExistence type="predicted"/>
<dbReference type="InterPro" id="IPR037522">
    <property type="entry name" value="HD_GYP_dom"/>
</dbReference>
<dbReference type="SUPFAM" id="SSF109604">
    <property type="entry name" value="HD-domain/PDEase-like"/>
    <property type="match status" value="1"/>
</dbReference>
<feature type="transmembrane region" description="Helical" evidence="1">
    <location>
        <begin position="101"/>
        <end position="122"/>
    </location>
</feature>
<dbReference type="PROSITE" id="PS51831">
    <property type="entry name" value="HD"/>
    <property type="match status" value="1"/>
</dbReference>
<dbReference type="InterPro" id="IPR036890">
    <property type="entry name" value="HATPase_C_sf"/>
</dbReference>
<feature type="domain" description="HD" evidence="2">
    <location>
        <begin position="244"/>
        <end position="363"/>
    </location>
</feature>
<feature type="domain" description="HD-GYP" evidence="3">
    <location>
        <begin position="219"/>
        <end position="410"/>
    </location>
</feature>
<evidence type="ECO:0000313" key="4">
    <source>
        <dbReference type="EMBL" id="ADG82705.1"/>
    </source>
</evidence>
<evidence type="ECO:0000259" key="2">
    <source>
        <dbReference type="PROSITE" id="PS51831"/>
    </source>
</evidence>